<comment type="cofactor">
    <cofactor evidence="1">
        <name>Mg(2+)</name>
        <dbReference type="ChEBI" id="CHEBI:18420"/>
    </cofactor>
</comment>
<evidence type="ECO:0000256" key="2">
    <source>
        <dbReference type="ARBA" id="ARBA00022801"/>
    </source>
</evidence>
<dbReference type="AlphaFoldDB" id="A0A1H0ZIE4"/>
<dbReference type="PROSITE" id="PS00893">
    <property type="entry name" value="NUDIX_BOX"/>
    <property type="match status" value="1"/>
</dbReference>
<accession>A0A1H0ZIE4</accession>
<evidence type="ECO:0000259" key="4">
    <source>
        <dbReference type="PROSITE" id="PS51462"/>
    </source>
</evidence>
<dbReference type="PROSITE" id="PS51462">
    <property type="entry name" value="NUDIX"/>
    <property type="match status" value="1"/>
</dbReference>
<keyword evidence="2 3" id="KW-0378">Hydrolase</keyword>
<dbReference type="InterPro" id="IPR000086">
    <property type="entry name" value="NUDIX_hydrolase_dom"/>
</dbReference>
<dbReference type="InterPro" id="IPR020084">
    <property type="entry name" value="NUDIX_hydrolase_CS"/>
</dbReference>
<dbReference type="Pfam" id="PF00293">
    <property type="entry name" value="NUDIX"/>
    <property type="match status" value="1"/>
</dbReference>
<dbReference type="CDD" id="cd04677">
    <property type="entry name" value="NUDIX_Hydrolase"/>
    <property type="match status" value="1"/>
</dbReference>
<comment type="similarity">
    <text evidence="3">Belongs to the Nudix hydrolase family.</text>
</comment>
<dbReference type="PANTHER" id="PTHR43046">
    <property type="entry name" value="GDP-MANNOSE MANNOSYL HYDROLASE"/>
    <property type="match status" value="1"/>
</dbReference>
<dbReference type="EMBL" id="FNJW01000008">
    <property type="protein sequence ID" value="SDQ27265.1"/>
    <property type="molecule type" value="Genomic_DNA"/>
</dbReference>
<dbReference type="Gene3D" id="3.90.79.10">
    <property type="entry name" value="Nucleoside Triphosphate Pyrophosphohydrolase"/>
    <property type="match status" value="1"/>
</dbReference>
<gene>
    <name evidence="5" type="ORF">SAMN04487752_1542</name>
</gene>
<dbReference type="PRINTS" id="PR00502">
    <property type="entry name" value="NUDIXFAMILY"/>
</dbReference>
<evidence type="ECO:0000313" key="5">
    <source>
        <dbReference type="EMBL" id="SDQ27265.1"/>
    </source>
</evidence>
<evidence type="ECO:0000256" key="1">
    <source>
        <dbReference type="ARBA" id="ARBA00001946"/>
    </source>
</evidence>
<evidence type="ECO:0000256" key="3">
    <source>
        <dbReference type="RuleBase" id="RU003476"/>
    </source>
</evidence>
<dbReference type="GO" id="GO:0016787">
    <property type="term" value="F:hydrolase activity"/>
    <property type="evidence" value="ECO:0007669"/>
    <property type="project" value="UniProtKB-KW"/>
</dbReference>
<name>A0A1H0ZIE4_9LACT</name>
<protein>
    <submittedName>
        <fullName evidence="5">Mutator mutT protein</fullName>
    </submittedName>
</protein>
<proteinExistence type="inferred from homology"/>
<dbReference type="RefSeq" id="WP_089976802.1">
    <property type="nucleotide sequence ID" value="NZ_CP084916.1"/>
</dbReference>
<sequence length="152" mass="17104">MDYISWIRSYIGNQEIILNFSGGIVTNQKNEVLLQLRSDKNLWGLPGGAVEKGETVEQAAVREVLEETGLHVKVVSLLGVYSNYFDTYPNGDKAQTITTMFIFKLVEGNLSIENSETLDLGFFSKTNLPEIANQQHKDAIKDYFSGELGFYR</sequence>
<reference evidence="6" key="1">
    <citation type="submission" date="2016-10" db="EMBL/GenBank/DDBJ databases">
        <authorList>
            <person name="Varghese N."/>
            <person name="Submissions S."/>
        </authorList>
    </citation>
    <scope>NUCLEOTIDE SEQUENCE [LARGE SCALE GENOMIC DNA]</scope>
    <source>
        <strain evidence="6">MPL-11</strain>
    </source>
</reference>
<evidence type="ECO:0000313" key="6">
    <source>
        <dbReference type="Proteomes" id="UP000199481"/>
    </source>
</evidence>
<organism evidence="5 6">
    <name type="scientific">Carnobacterium viridans</name>
    <dbReference type="NCBI Taxonomy" id="174587"/>
    <lineage>
        <taxon>Bacteria</taxon>
        <taxon>Bacillati</taxon>
        <taxon>Bacillota</taxon>
        <taxon>Bacilli</taxon>
        <taxon>Lactobacillales</taxon>
        <taxon>Carnobacteriaceae</taxon>
        <taxon>Carnobacterium</taxon>
    </lineage>
</organism>
<dbReference type="OrthoDB" id="9787476at2"/>
<dbReference type="PANTHER" id="PTHR43046:SF2">
    <property type="entry name" value="8-OXO-DGTP DIPHOSPHATASE-RELATED"/>
    <property type="match status" value="1"/>
</dbReference>
<dbReference type="InterPro" id="IPR015797">
    <property type="entry name" value="NUDIX_hydrolase-like_dom_sf"/>
</dbReference>
<keyword evidence="6" id="KW-1185">Reference proteome</keyword>
<feature type="domain" description="Nudix hydrolase" evidence="4">
    <location>
        <begin position="15"/>
        <end position="146"/>
    </location>
</feature>
<dbReference type="SUPFAM" id="SSF55811">
    <property type="entry name" value="Nudix"/>
    <property type="match status" value="1"/>
</dbReference>
<dbReference type="Proteomes" id="UP000199481">
    <property type="component" value="Unassembled WGS sequence"/>
</dbReference>
<dbReference type="InterPro" id="IPR020476">
    <property type="entry name" value="Nudix_hydrolase"/>
</dbReference>